<dbReference type="AlphaFoldDB" id="A0A2W7RY93"/>
<protein>
    <submittedName>
        <fullName evidence="2">Uncharacterized protein</fullName>
    </submittedName>
</protein>
<name>A0A2W7RY93_9BACT</name>
<accession>A0A2W7RY93</accession>
<reference evidence="2 3" key="1">
    <citation type="submission" date="2018-06" db="EMBL/GenBank/DDBJ databases">
        <title>Genomic Encyclopedia of Archaeal and Bacterial Type Strains, Phase II (KMG-II): from individual species to whole genera.</title>
        <authorList>
            <person name="Goeker M."/>
        </authorList>
    </citation>
    <scope>NUCLEOTIDE SEQUENCE [LARGE SCALE GENOMIC DNA]</scope>
    <source>
        <strain evidence="2 3">DSM 23241</strain>
    </source>
</reference>
<gene>
    <name evidence="2" type="ORF">LX80_01053</name>
</gene>
<comment type="caution">
    <text evidence="2">The sequence shown here is derived from an EMBL/GenBank/DDBJ whole genome shotgun (WGS) entry which is preliminary data.</text>
</comment>
<dbReference type="RefSeq" id="WP_111294026.1">
    <property type="nucleotide sequence ID" value="NZ_QKZV01000003.1"/>
</dbReference>
<dbReference type="Pfam" id="PF20498">
    <property type="entry name" value="DUF6728"/>
    <property type="match status" value="1"/>
</dbReference>
<evidence type="ECO:0000256" key="1">
    <source>
        <dbReference type="SAM" id="Phobius"/>
    </source>
</evidence>
<dbReference type="InterPro" id="IPR046615">
    <property type="entry name" value="DUF6728"/>
</dbReference>
<dbReference type="OrthoDB" id="886459at2"/>
<evidence type="ECO:0000313" key="3">
    <source>
        <dbReference type="Proteomes" id="UP000249720"/>
    </source>
</evidence>
<sequence length="60" mass="7172">MGIWNQILQYLYIKKRDPNQPRNTYIKFMHGMNRISLLMFIVAVIIMLIKLVILPLLRKG</sequence>
<evidence type="ECO:0000313" key="2">
    <source>
        <dbReference type="EMBL" id="PZX63410.1"/>
    </source>
</evidence>
<keyword evidence="1" id="KW-1133">Transmembrane helix</keyword>
<feature type="transmembrane region" description="Helical" evidence="1">
    <location>
        <begin position="35"/>
        <end position="57"/>
    </location>
</feature>
<proteinExistence type="predicted"/>
<dbReference type="Proteomes" id="UP000249720">
    <property type="component" value="Unassembled WGS sequence"/>
</dbReference>
<keyword evidence="1" id="KW-0472">Membrane</keyword>
<dbReference type="EMBL" id="QKZV01000003">
    <property type="protein sequence ID" value="PZX63410.1"/>
    <property type="molecule type" value="Genomic_DNA"/>
</dbReference>
<keyword evidence="3" id="KW-1185">Reference proteome</keyword>
<keyword evidence="1" id="KW-0812">Transmembrane</keyword>
<organism evidence="2 3">
    <name type="scientific">Hydrotalea sandarakina</name>
    <dbReference type="NCBI Taxonomy" id="1004304"/>
    <lineage>
        <taxon>Bacteria</taxon>
        <taxon>Pseudomonadati</taxon>
        <taxon>Bacteroidota</taxon>
        <taxon>Chitinophagia</taxon>
        <taxon>Chitinophagales</taxon>
        <taxon>Chitinophagaceae</taxon>
        <taxon>Hydrotalea</taxon>
    </lineage>
</organism>